<proteinExistence type="predicted"/>
<name>A0A8H6KR23_9PEZI</name>
<protein>
    <submittedName>
        <fullName evidence="1">Uncharacterized protein</fullName>
    </submittedName>
</protein>
<sequence>MVSAVPGSVKTKAPLIASRLKSIPRHYRRISPLSSPMHHETISRYLGARLNGVACPKKQLQGPARTGRAELAPYSLRDGSHADGCNWEHSSCPPGTPCPWLAPVFCC</sequence>
<dbReference type="AlphaFoldDB" id="A0A8H6KR23"/>
<dbReference type="EMBL" id="WIGO01000034">
    <property type="protein sequence ID" value="KAF6836139.1"/>
    <property type="molecule type" value="Genomic_DNA"/>
</dbReference>
<evidence type="ECO:0000313" key="2">
    <source>
        <dbReference type="Proteomes" id="UP000654918"/>
    </source>
</evidence>
<organism evidence="1 2">
    <name type="scientific">Colletotrichum plurivorum</name>
    <dbReference type="NCBI Taxonomy" id="2175906"/>
    <lineage>
        <taxon>Eukaryota</taxon>
        <taxon>Fungi</taxon>
        <taxon>Dikarya</taxon>
        <taxon>Ascomycota</taxon>
        <taxon>Pezizomycotina</taxon>
        <taxon>Sordariomycetes</taxon>
        <taxon>Hypocreomycetidae</taxon>
        <taxon>Glomerellales</taxon>
        <taxon>Glomerellaceae</taxon>
        <taxon>Colletotrichum</taxon>
        <taxon>Colletotrichum orchidearum species complex</taxon>
    </lineage>
</organism>
<keyword evidence="2" id="KW-1185">Reference proteome</keyword>
<reference evidence="1" key="1">
    <citation type="journal article" date="2020" name="Phytopathology">
        <title>Genome Sequence Resources of Colletotrichum truncatum, C. plurivorum, C. musicola, and C. sojae: Four Species Pathogenic to Soybean (Glycine max).</title>
        <authorList>
            <person name="Rogerio F."/>
            <person name="Boufleur T.R."/>
            <person name="Ciampi-Guillardi M."/>
            <person name="Sukno S.A."/>
            <person name="Thon M.R."/>
            <person name="Massola Junior N.S."/>
            <person name="Baroncelli R."/>
        </authorList>
    </citation>
    <scope>NUCLEOTIDE SEQUENCE</scope>
    <source>
        <strain evidence="1">LFN00145</strain>
    </source>
</reference>
<evidence type="ECO:0000313" key="1">
    <source>
        <dbReference type="EMBL" id="KAF6836139.1"/>
    </source>
</evidence>
<gene>
    <name evidence="1" type="ORF">CPLU01_03838</name>
</gene>
<comment type="caution">
    <text evidence="1">The sequence shown here is derived from an EMBL/GenBank/DDBJ whole genome shotgun (WGS) entry which is preliminary data.</text>
</comment>
<accession>A0A8H6KR23</accession>
<dbReference type="Proteomes" id="UP000654918">
    <property type="component" value="Unassembled WGS sequence"/>
</dbReference>